<keyword evidence="2" id="KW-1133">Transmembrane helix</keyword>
<protein>
    <submittedName>
        <fullName evidence="3">Uncharacterized protein</fullName>
    </submittedName>
</protein>
<dbReference type="GeneTree" id="ENSGT00940000162501"/>
<dbReference type="STRING" id="62062.ENSHHUP00000032895"/>
<dbReference type="Proteomes" id="UP000314982">
    <property type="component" value="Unassembled WGS sequence"/>
</dbReference>
<feature type="region of interest" description="Disordered" evidence="1">
    <location>
        <begin position="138"/>
        <end position="157"/>
    </location>
</feature>
<reference evidence="3" key="3">
    <citation type="submission" date="2025-09" db="UniProtKB">
        <authorList>
            <consortium name="Ensembl"/>
        </authorList>
    </citation>
    <scope>IDENTIFICATION</scope>
</reference>
<keyword evidence="2" id="KW-0472">Membrane</keyword>
<evidence type="ECO:0000313" key="3">
    <source>
        <dbReference type="Ensembl" id="ENSHHUP00000032895.1"/>
    </source>
</evidence>
<feature type="region of interest" description="Disordered" evidence="1">
    <location>
        <begin position="262"/>
        <end position="291"/>
    </location>
</feature>
<accession>A0A4W5M6F5</accession>
<evidence type="ECO:0000256" key="1">
    <source>
        <dbReference type="SAM" id="MobiDB-lite"/>
    </source>
</evidence>
<feature type="region of interest" description="Disordered" evidence="1">
    <location>
        <begin position="198"/>
        <end position="230"/>
    </location>
</feature>
<reference evidence="4" key="1">
    <citation type="submission" date="2018-06" db="EMBL/GenBank/DDBJ databases">
        <title>Genome assembly of Danube salmon.</title>
        <authorList>
            <person name="Macqueen D.J."/>
            <person name="Gundappa M.K."/>
        </authorList>
    </citation>
    <scope>NUCLEOTIDE SEQUENCE [LARGE SCALE GENOMIC DNA]</scope>
</reference>
<organism evidence="3 4">
    <name type="scientific">Hucho hucho</name>
    <name type="common">huchen</name>
    <dbReference type="NCBI Taxonomy" id="62062"/>
    <lineage>
        <taxon>Eukaryota</taxon>
        <taxon>Metazoa</taxon>
        <taxon>Chordata</taxon>
        <taxon>Craniata</taxon>
        <taxon>Vertebrata</taxon>
        <taxon>Euteleostomi</taxon>
        <taxon>Actinopterygii</taxon>
        <taxon>Neopterygii</taxon>
        <taxon>Teleostei</taxon>
        <taxon>Protacanthopterygii</taxon>
        <taxon>Salmoniformes</taxon>
        <taxon>Salmonidae</taxon>
        <taxon>Salmoninae</taxon>
        <taxon>Hucho</taxon>
    </lineage>
</organism>
<feature type="compositionally biased region" description="Polar residues" evidence="1">
    <location>
        <begin position="282"/>
        <end position="291"/>
    </location>
</feature>
<keyword evidence="2" id="KW-0812">Transmembrane</keyword>
<dbReference type="AlphaFoldDB" id="A0A4W5M6F5"/>
<dbReference type="Ensembl" id="ENSHHUT00000034234.1">
    <property type="protein sequence ID" value="ENSHHUP00000032895.1"/>
    <property type="gene ID" value="ENSHHUG00000020818.1"/>
</dbReference>
<proteinExistence type="predicted"/>
<evidence type="ECO:0000313" key="4">
    <source>
        <dbReference type="Proteomes" id="UP000314982"/>
    </source>
</evidence>
<evidence type="ECO:0000256" key="2">
    <source>
        <dbReference type="SAM" id="Phobius"/>
    </source>
</evidence>
<keyword evidence="4" id="KW-1185">Reference proteome</keyword>
<reference evidence="3" key="2">
    <citation type="submission" date="2025-08" db="UniProtKB">
        <authorList>
            <consortium name="Ensembl"/>
        </authorList>
    </citation>
    <scope>IDENTIFICATION</scope>
</reference>
<name>A0A4W5M6F5_9TELE</name>
<feature type="transmembrane region" description="Helical" evidence="2">
    <location>
        <begin position="235"/>
        <end position="257"/>
    </location>
</feature>
<sequence>MVDPVQNLGDSFSCSIEKVFLCTGTDGYVPKYNPTDKEYGCLADAPSLLYRFKILDKAQPETQATAFGDVLFDATLALDTPGGLPLVRQPGSDGFTLSSSPLFQVAAGREWFIHTIYTVRSRDNANRGIGKRSLEYHHSLSSEADPQPDLHPSSLGRYRRAAPAPDLAQDIGTDNNRGTNIQHIALDRSDRLVVSQRQPWGGRDQAGSDRDSPFLERPLLESSGREPVDTSTLPMLVGLAGLILLTCLVAMVVILLVRRKRNNQKKSHRGSGNSREGMMGTGRSSLDSSEV</sequence>